<proteinExistence type="predicted"/>
<dbReference type="GO" id="GO:0006537">
    <property type="term" value="P:glutamate biosynthetic process"/>
    <property type="evidence" value="ECO:0007669"/>
    <property type="project" value="UniProtKB-KW"/>
</dbReference>
<dbReference type="PANTHER" id="PTHR43100">
    <property type="entry name" value="GLUTAMATE SYNTHASE [NADPH] SMALL CHAIN"/>
    <property type="match status" value="1"/>
</dbReference>
<dbReference type="OrthoDB" id="9803192at2"/>
<protein>
    <submittedName>
        <fullName evidence="7">Glutamate synthase subunit beta</fullName>
    </submittedName>
</protein>
<dbReference type="AlphaFoldDB" id="A0A023CYT0"/>
<dbReference type="EMBL" id="AYZF01000008">
    <property type="protein sequence ID" value="KRN06773.1"/>
    <property type="molecule type" value="Genomic_DNA"/>
</dbReference>
<feature type="domain" description="Dihydroprymidine dehydrogenase" evidence="6">
    <location>
        <begin position="23"/>
        <end position="140"/>
    </location>
</feature>
<evidence type="ECO:0000256" key="4">
    <source>
        <dbReference type="ARBA" id="ARBA00029440"/>
    </source>
</evidence>
<name>A0A023CYT0_9LACO</name>
<reference evidence="7 8" key="1">
    <citation type="journal article" date="2015" name="Genome Announc.">
        <title>Expanding the biotechnology potential of lactobacilli through comparative genomics of 213 strains and associated genera.</title>
        <authorList>
            <person name="Sun Z."/>
            <person name="Harris H.M."/>
            <person name="McCann A."/>
            <person name="Guo C."/>
            <person name="Argimon S."/>
            <person name="Zhang W."/>
            <person name="Yang X."/>
            <person name="Jeffery I.B."/>
            <person name="Cooney J.C."/>
            <person name="Kagawa T.F."/>
            <person name="Liu W."/>
            <person name="Song Y."/>
            <person name="Salvetti E."/>
            <person name="Wrobel A."/>
            <person name="Rasinkangas P."/>
            <person name="Parkhill J."/>
            <person name="Rea M.C."/>
            <person name="O'Sullivan O."/>
            <person name="Ritari J."/>
            <person name="Douillard F.P."/>
            <person name="Paul Ross R."/>
            <person name="Yang R."/>
            <person name="Briner A.E."/>
            <person name="Felis G.E."/>
            <person name="de Vos W.M."/>
            <person name="Barrangou R."/>
            <person name="Klaenhammer T.R."/>
            <person name="Caufield P.W."/>
            <person name="Cui Y."/>
            <person name="Zhang H."/>
            <person name="O'Toole P.W."/>
        </authorList>
    </citation>
    <scope>NUCLEOTIDE SEQUENCE [LARGE SCALE GENOMIC DNA]</scope>
    <source>
        <strain evidence="7 8">DSM 21376</strain>
    </source>
</reference>
<feature type="domain" description="FAD/NAD(P)-binding" evidence="5">
    <location>
        <begin position="157"/>
        <end position="325"/>
    </location>
</feature>
<dbReference type="SUPFAM" id="SSF51971">
    <property type="entry name" value="Nucleotide-binding domain"/>
    <property type="match status" value="2"/>
</dbReference>
<dbReference type="InterPro" id="IPR028261">
    <property type="entry name" value="DPD_II"/>
</dbReference>
<evidence type="ECO:0000259" key="5">
    <source>
        <dbReference type="Pfam" id="PF07992"/>
    </source>
</evidence>
<evidence type="ECO:0000256" key="3">
    <source>
        <dbReference type="ARBA" id="ARBA00023164"/>
    </source>
</evidence>
<dbReference type="GO" id="GO:0016639">
    <property type="term" value="F:oxidoreductase activity, acting on the CH-NH2 group of donors, NAD or NADP as acceptor"/>
    <property type="evidence" value="ECO:0007669"/>
    <property type="project" value="InterPro"/>
</dbReference>
<gene>
    <name evidence="7" type="ORF">FD15_GL000329</name>
</gene>
<keyword evidence="3" id="KW-0314">Glutamate biosynthesis</keyword>
<dbReference type="InterPro" id="IPR006005">
    <property type="entry name" value="Glut_synth_ssu1"/>
</dbReference>
<dbReference type="SUPFAM" id="SSF46548">
    <property type="entry name" value="alpha-helical ferredoxin"/>
    <property type="match status" value="1"/>
</dbReference>
<dbReference type="InterPro" id="IPR036188">
    <property type="entry name" value="FAD/NAD-bd_sf"/>
</dbReference>
<dbReference type="InterPro" id="IPR051394">
    <property type="entry name" value="Glutamate_Synthase"/>
</dbReference>
<dbReference type="PANTHER" id="PTHR43100:SF1">
    <property type="entry name" value="GLUTAMATE SYNTHASE [NADPH] SMALL CHAIN"/>
    <property type="match status" value="1"/>
</dbReference>
<sequence length="474" mass="52318">MADPFGFMKYARVDNPIRPVEERIKDFEEMQNALSDKERRKQAARCMNCGVPHCHAGFFYTGGRAVSGCPNDNLIPEWNDLIYRNEDKRAFERLTKTNPLPEFTGRVCPAPCEVACNEALHGKGVTIKDNERFIIEQAFKFDWVKDSGTPLRRNGIKVAVVGSGPAGLSAAWELNKLGYTVTVFERDDHPGGLVMYGIPNMKLPKEIVRRRIQVMKELGIEFKVNTEVGVDITAAELKKEFQRVILTIGARSARDINVPGRQLKGIMQAVDYLTLATKQVIEDGTKANKALAGKNVVVIGGGDTGNDCIATAVRQGAANVQQLEITRQAPKKRPASNPWPQWPLVSKQGYGQKEAQKLFGGELTSYEMTAVGFKGKKGTVTSMTTSKVRLFKPIAGTEQEQPVDLVLLAMGFTGAQQSVLDSFDVTQVNDDYTTDQEQVYVAGDARRGPSLVIWGIHEGRMVADVVDQSCRVHV</sequence>
<dbReference type="InterPro" id="IPR009051">
    <property type="entry name" value="Helical_ferredxn"/>
</dbReference>
<keyword evidence="8" id="KW-1185">Reference proteome</keyword>
<dbReference type="GO" id="GO:0051536">
    <property type="term" value="F:iron-sulfur cluster binding"/>
    <property type="evidence" value="ECO:0007669"/>
    <property type="project" value="InterPro"/>
</dbReference>
<organism evidence="7 8">
    <name type="scientific">Liquorilactobacillus sucicola DSM 21376 = JCM 15457</name>
    <dbReference type="NCBI Taxonomy" id="1423806"/>
    <lineage>
        <taxon>Bacteria</taxon>
        <taxon>Bacillati</taxon>
        <taxon>Bacillota</taxon>
        <taxon>Bacilli</taxon>
        <taxon>Lactobacillales</taxon>
        <taxon>Lactobacillaceae</taxon>
        <taxon>Liquorilactobacillus</taxon>
    </lineage>
</organism>
<keyword evidence="2" id="KW-0560">Oxidoreductase</keyword>
<dbReference type="InterPro" id="IPR023753">
    <property type="entry name" value="FAD/NAD-binding_dom"/>
</dbReference>
<dbReference type="Proteomes" id="UP000050961">
    <property type="component" value="Unassembled WGS sequence"/>
</dbReference>
<dbReference type="PRINTS" id="PR00419">
    <property type="entry name" value="ADXRDTASE"/>
</dbReference>
<dbReference type="Pfam" id="PF14691">
    <property type="entry name" value="Fer4_20"/>
    <property type="match status" value="1"/>
</dbReference>
<dbReference type="STRING" id="1423806.FD15_GL000329"/>
<comment type="pathway">
    <text evidence="4">Amino-acid biosynthesis.</text>
</comment>
<dbReference type="Pfam" id="PF07992">
    <property type="entry name" value="Pyr_redox_2"/>
    <property type="match status" value="1"/>
</dbReference>
<evidence type="ECO:0000256" key="1">
    <source>
        <dbReference type="ARBA" id="ARBA00022605"/>
    </source>
</evidence>
<evidence type="ECO:0000313" key="7">
    <source>
        <dbReference type="EMBL" id="KRN06773.1"/>
    </source>
</evidence>
<dbReference type="NCBIfam" id="TIGR01317">
    <property type="entry name" value="GOGAT_sm_gam"/>
    <property type="match status" value="1"/>
</dbReference>
<dbReference type="Gene3D" id="3.50.50.60">
    <property type="entry name" value="FAD/NAD(P)-binding domain"/>
    <property type="match status" value="2"/>
</dbReference>
<evidence type="ECO:0000313" key="8">
    <source>
        <dbReference type="Proteomes" id="UP000050961"/>
    </source>
</evidence>
<dbReference type="Gene3D" id="1.10.1060.10">
    <property type="entry name" value="Alpha-helical ferredoxin"/>
    <property type="match status" value="1"/>
</dbReference>
<keyword evidence="1" id="KW-0028">Amino-acid biosynthesis</keyword>
<accession>A0A023CYT0</accession>
<comment type="caution">
    <text evidence="7">The sequence shown here is derived from an EMBL/GenBank/DDBJ whole genome shotgun (WGS) entry which is preliminary data.</text>
</comment>
<evidence type="ECO:0000259" key="6">
    <source>
        <dbReference type="Pfam" id="PF14691"/>
    </source>
</evidence>
<dbReference type="PATRIC" id="fig|1423806.3.peg.337"/>
<evidence type="ECO:0000256" key="2">
    <source>
        <dbReference type="ARBA" id="ARBA00023002"/>
    </source>
</evidence>
<dbReference type="eggNOG" id="COG0493">
    <property type="taxonomic scope" value="Bacteria"/>
</dbReference>
<dbReference type="RefSeq" id="WP_034989475.1">
    <property type="nucleotide sequence ID" value="NZ_AYZF01000008.1"/>
</dbReference>